<dbReference type="OrthoDB" id="10258744at2759"/>
<dbReference type="Gene3D" id="3.40.50.150">
    <property type="entry name" value="Vaccinia Virus protein VP39"/>
    <property type="match status" value="1"/>
</dbReference>
<dbReference type="AlphaFoldDB" id="A0A316U5L8"/>
<evidence type="ECO:0000256" key="1">
    <source>
        <dbReference type="ARBA" id="ARBA00008308"/>
    </source>
</evidence>
<dbReference type="GeneID" id="37014418"/>
<sequence>MAASPPDGPTQPRLKYPDRQSLPGSAQRNVPVLVEAILPVLLPLLRTHEDEGEKAAASHEEHQKVPHGPSAPVRVLEIAAGHGSLTLALRRAVLAQPQDSRERHGLELPGARQKRRVQWTCTEADEALLQSIRSTNSQEEAQGAADKIAVARLEIDDESDWSALTGAEQGSPSAPAPAAASVHSKFDLVLIANLLHIVPFETVRSLFFRLRRVLSTRSGARVCIYGAFNEEGQFTSEGNQKFDQDLRSRNPLYGLRDLQGEILPLAEEHALQLEEVMRLARGNVGTADVDIWSSTSMTERHEYVIPRTMAAL</sequence>
<dbReference type="Proteomes" id="UP000245942">
    <property type="component" value="Unassembled WGS sequence"/>
</dbReference>
<dbReference type="Pfam" id="PF06080">
    <property type="entry name" value="DUF938"/>
    <property type="match status" value="1"/>
</dbReference>
<keyword evidence="4" id="KW-1185">Reference proteome</keyword>
<name>A0A316U5L8_9BASI</name>
<comment type="similarity">
    <text evidence="1">Belongs to the UPF0585 family.</text>
</comment>
<dbReference type="EMBL" id="KZ819328">
    <property type="protein sequence ID" value="PWN20490.1"/>
    <property type="molecule type" value="Genomic_DNA"/>
</dbReference>
<dbReference type="PANTHER" id="PTHR20974">
    <property type="entry name" value="UPF0585 PROTEIN CG18661"/>
    <property type="match status" value="1"/>
</dbReference>
<evidence type="ECO:0000313" key="4">
    <source>
        <dbReference type="Proteomes" id="UP000245942"/>
    </source>
</evidence>
<dbReference type="InterPro" id="IPR029063">
    <property type="entry name" value="SAM-dependent_MTases_sf"/>
</dbReference>
<accession>A0A316U5L8</accession>
<feature type="region of interest" description="Disordered" evidence="2">
    <location>
        <begin position="1"/>
        <end position="28"/>
    </location>
</feature>
<dbReference type="InterPro" id="IPR010342">
    <property type="entry name" value="DUF938"/>
</dbReference>
<gene>
    <name evidence="3" type="ORF">BCV69DRAFT_283374</name>
</gene>
<reference evidence="3 4" key="1">
    <citation type="journal article" date="2018" name="Mol. Biol. Evol.">
        <title>Broad Genomic Sampling Reveals a Smut Pathogenic Ancestry of the Fungal Clade Ustilaginomycotina.</title>
        <authorList>
            <person name="Kijpornyongpan T."/>
            <person name="Mondo S.J."/>
            <person name="Barry K."/>
            <person name="Sandor L."/>
            <person name="Lee J."/>
            <person name="Lipzen A."/>
            <person name="Pangilinan J."/>
            <person name="LaButti K."/>
            <person name="Hainaut M."/>
            <person name="Henrissat B."/>
            <person name="Grigoriev I.V."/>
            <person name="Spatafora J.W."/>
            <person name="Aime M.C."/>
        </authorList>
    </citation>
    <scope>NUCLEOTIDE SEQUENCE [LARGE SCALE GENOMIC DNA]</scope>
    <source>
        <strain evidence="3 4">MCA 4718</strain>
    </source>
</reference>
<dbReference type="SUPFAM" id="SSF53335">
    <property type="entry name" value="S-adenosyl-L-methionine-dependent methyltransferases"/>
    <property type="match status" value="1"/>
</dbReference>
<organism evidence="3 4">
    <name type="scientific">Pseudomicrostroma glucosiphilum</name>
    <dbReference type="NCBI Taxonomy" id="1684307"/>
    <lineage>
        <taxon>Eukaryota</taxon>
        <taxon>Fungi</taxon>
        <taxon>Dikarya</taxon>
        <taxon>Basidiomycota</taxon>
        <taxon>Ustilaginomycotina</taxon>
        <taxon>Exobasidiomycetes</taxon>
        <taxon>Microstromatales</taxon>
        <taxon>Microstromatales incertae sedis</taxon>
        <taxon>Pseudomicrostroma</taxon>
    </lineage>
</organism>
<dbReference type="RefSeq" id="XP_025347650.1">
    <property type="nucleotide sequence ID" value="XM_025492684.1"/>
</dbReference>
<dbReference type="PANTHER" id="PTHR20974:SF0">
    <property type="entry name" value="UPF0585 PROTEIN CG18661"/>
    <property type="match status" value="1"/>
</dbReference>
<proteinExistence type="inferred from homology"/>
<evidence type="ECO:0000256" key="2">
    <source>
        <dbReference type="SAM" id="MobiDB-lite"/>
    </source>
</evidence>
<evidence type="ECO:0000313" key="3">
    <source>
        <dbReference type="EMBL" id="PWN20490.1"/>
    </source>
</evidence>
<evidence type="ECO:0008006" key="5">
    <source>
        <dbReference type="Google" id="ProtNLM"/>
    </source>
</evidence>
<protein>
    <recommendedName>
        <fullName evidence="5">Methyltransferase domain-containing protein</fullName>
    </recommendedName>
</protein>